<dbReference type="Gene3D" id="3.40.50.300">
    <property type="entry name" value="P-loop containing nucleotide triphosphate hydrolases"/>
    <property type="match status" value="1"/>
</dbReference>
<evidence type="ECO:0000313" key="6">
    <source>
        <dbReference type="EMBL" id="MBO0614275.1"/>
    </source>
</evidence>
<accession>A0A8B0SEE3</accession>
<evidence type="ECO:0000256" key="2">
    <source>
        <dbReference type="ARBA" id="ARBA00022741"/>
    </source>
</evidence>
<dbReference type="AlphaFoldDB" id="A0A8B0SEE3"/>
<dbReference type="Pfam" id="PF07728">
    <property type="entry name" value="AAA_5"/>
    <property type="match status" value="1"/>
</dbReference>
<dbReference type="Pfam" id="PF08406">
    <property type="entry name" value="CbbQ_C"/>
    <property type="match status" value="1"/>
</dbReference>
<dbReference type="InterPro" id="IPR013615">
    <property type="entry name" value="CbbQ_C"/>
</dbReference>
<dbReference type="SUPFAM" id="SSF52540">
    <property type="entry name" value="P-loop containing nucleoside triphosphate hydrolases"/>
    <property type="match status" value="1"/>
</dbReference>
<comment type="similarity">
    <text evidence="1">Belongs to the CbbQ/NirQ/NorQ/GpvN family.</text>
</comment>
<reference evidence="6 8" key="1">
    <citation type="submission" date="2021-03" db="EMBL/GenBank/DDBJ databases">
        <title>Draft genome and methylome analysis of Thiotrix fructosivoruns ATCC 49748.</title>
        <authorList>
            <person name="Fomenkov A."/>
            <person name="Grabovich M.Y."/>
            <person name="Roberts R.J."/>
        </authorList>
    </citation>
    <scope>NUCLEOTIDE SEQUENCE [LARGE SCALE GENOMIC DNA]</scope>
    <source>
        <strain evidence="6 8">ATCC 49748</strain>
    </source>
</reference>
<feature type="domain" description="ATPase dynein-related AAA" evidence="4">
    <location>
        <begin position="55"/>
        <end position="189"/>
    </location>
</feature>
<dbReference type="EMBL" id="CP072748">
    <property type="protein sequence ID" value="QTX09125.1"/>
    <property type="molecule type" value="Genomic_DNA"/>
</dbReference>
<dbReference type="GO" id="GO:0005524">
    <property type="term" value="F:ATP binding"/>
    <property type="evidence" value="ECO:0007669"/>
    <property type="project" value="UniProtKB-KW"/>
</dbReference>
<dbReference type="Proteomes" id="UP000664466">
    <property type="component" value="Unassembled WGS sequence"/>
</dbReference>
<sequence length="287" mass="31627">MSPTTGVCRVENAANSTHTALIHDPSTYVIEKEPYYVPVGNEITLFEAAYANHLPLLLKGPTGCGKTRFMEYMAWRLQRPMITVSCHDDLTTSDLVGRYLVKQGETVWVDGPLTRAVRAGGICYLDEIVEARKDTMVVIHPLADDRRIMPIDKLGQLLEAPDSFCLAISYNPGYQSVLKELKQSTRQRFVAIEFDYPKPSLEREIIIHETGLDAAVTDKLLKLAEMTRNLKGNGLEEGASTRLLVHAGKLISKGIEPRVACQGAIALALTDDGDMIAAINELIGALF</sequence>
<dbReference type="PANTHER" id="PTHR42759:SF7">
    <property type="entry name" value="DENITRIFICATION REGULATORY PROTEIN NIRQ"/>
    <property type="match status" value="1"/>
</dbReference>
<dbReference type="InterPro" id="IPR011704">
    <property type="entry name" value="ATPase_dyneun-rel_AAA"/>
</dbReference>
<protein>
    <submittedName>
        <fullName evidence="7">CbbQ/NirQ/NorQ/GpvN family protein</fullName>
    </submittedName>
</protein>
<name>A0A8B0SEE3_9GAMM</name>
<dbReference type="InterPro" id="IPR027417">
    <property type="entry name" value="P-loop_NTPase"/>
</dbReference>
<dbReference type="InterPro" id="IPR050764">
    <property type="entry name" value="CbbQ/NirQ/NorQ/GpvN"/>
</dbReference>
<organism evidence="7">
    <name type="scientific">Thiothrix fructosivorans</name>
    <dbReference type="NCBI Taxonomy" id="111770"/>
    <lineage>
        <taxon>Bacteria</taxon>
        <taxon>Pseudomonadati</taxon>
        <taxon>Pseudomonadota</taxon>
        <taxon>Gammaproteobacteria</taxon>
        <taxon>Thiotrichales</taxon>
        <taxon>Thiotrichaceae</taxon>
        <taxon>Thiothrix</taxon>
    </lineage>
</organism>
<feature type="domain" description="CbbQ/NirQ/NorQ C-terminal" evidence="5">
    <location>
        <begin position="202"/>
        <end position="285"/>
    </location>
</feature>
<dbReference type="EMBL" id="JAFMPM010000008">
    <property type="protein sequence ID" value="MBO0614275.1"/>
    <property type="molecule type" value="Genomic_DNA"/>
</dbReference>
<dbReference type="GO" id="GO:0016887">
    <property type="term" value="F:ATP hydrolysis activity"/>
    <property type="evidence" value="ECO:0007669"/>
    <property type="project" value="InterPro"/>
</dbReference>
<proteinExistence type="inferred from homology"/>
<evidence type="ECO:0000259" key="4">
    <source>
        <dbReference type="Pfam" id="PF07728"/>
    </source>
</evidence>
<keyword evidence="8" id="KW-1185">Reference proteome</keyword>
<reference evidence="7" key="2">
    <citation type="submission" date="2021-04" db="EMBL/GenBank/DDBJ databases">
        <title>Complete Genome and methylome analysis of Thiothrix fructosivorans ATCC 49748.</title>
        <authorList>
            <person name="Fomenkov A."/>
            <person name="Sun L."/>
            <person name="Vincze T."/>
            <person name="Grabovich M.Y."/>
            <person name="Roberts R.J."/>
        </authorList>
    </citation>
    <scope>NUCLEOTIDE SEQUENCE</scope>
    <source>
        <strain evidence="7">ATCC 49748</strain>
    </source>
</reference>
<keyword evidence="2" id="KW-0547">Nucleotide-binding</keyword>
<gene>
    <name evidence="7" type="ORF">J1836_010720</name>
    <name evidence="6" type="ORF">J1836_15340</name>
</gene>
<evidence type="ECO:0000313" key="8">
    <source>
        <dbReference type="Proteomes" id="UP000664466"/>
    </source>
</evidence>
<keyword evidence="3" id="KW-0067">ATP-binding</keyword>
<evidence type="ECO:0000256" key="1">
    <source>
        <dbReference type="ARBA" id="ARBA00009417"/>
    </source>
</evidence>
<evidence type="ECO:0000259" key="5">
    <source>
        <dbReference type="Pfam" id="PF08406"/>
    </source>
</evidence>
<dbReference type="PANTHER" id="PTHR42759">
    <property type="entry name" value="MOXR FAMILY PROTEIN"/>
    <property type="match status" value="1"/>
</dbReference>
<evidence type="ECO:0000313" key="7">
    <source>
        <dbReference type="EMBL" id="QTX09125.1"/>
    </source>
</evidence>
<evidence type="ECO:0000256" key="3">
    <source>
        <dbReference type="ARBA" id="ARBA00022840"/>
    </source>
</evidence>